<organism evidence="8 9">
    <name type="scientific">Streptomyces puniciscabiei</name>
    <dbReference type="NCBI Taxonomy" id="164348"/>
    <lineage>
        <taxon>Bacteria</taxon>
        <taxon>Bacillati</taxon>
        <taxon>Actinomycetota</taxon>
        <taxon>Actinomycetes</taxon>
        <taxon>Kitasatosporales</taxon>
        <taxon>Streptomycetaceae</taxon>
        <taxon>Streptomyces</taxon>
    </lineage>
</organism>
<evidence type="ECO:0000256" key="1">
    <source>
        <dbReference type="ARBA" id="ARBA00005820"/>
    </source>
</evidence>
<feature type="region of interest" description="Disordered" evidence="6">
    <location>
        <begin position="42"/>
        <end position="107"/>
    </location>
</feature>
<accession>A0A542UJX6</accession>
<dbReference type="GO" id="GO:0005524">
    <property type="term" value="F:ATP binding"/>
    <property type="evidence" value="ECO:0007669"/>
    <property type="project" value="InterPro"/>
</dbReference>
<reference evidence="8 9" key="1">
    <citation type="submission" date="2019-06" db="EMBL/GenBank/DDBJ databases">
        <title>Sequencing the genomes of 1000 actinobacteria strains.</title>
        <authorList>
            <person name="Klenk H.-P."/>
        </authorList>
    </citation>
    <scope>NUCLEOTIDE SEQUENCE [LARGE SCALE GENOMIC DNA]</scope>
    <source>
        <strain evidence="8 9">DSM 41929</strain>
    </source>
</reference>
<dbReference type="InterPro" id="IPR001245">
    <property type="entry name" value="Ser-Thr/Tyr_kinase_cat_dom"/>
</dbReference>
<evidence type="ECO:0000313" key="9">
    <source>
        <dbReference type="Proteomes" id="UP000318103"/>
    </source>
</evidence>
<feature type="domain" description="Protein kinase" evidence="7">
    <location>
        <begin position="526"/>
        <end position="840"/>
    </location>
</feature>
<evidence type="ECO:0000259" key="7">
    <source>
        <dbReference type="PROSITE" id="PS50011"/>
    </source>
</evidence>
<evidence type="ECO:0000256" key="5">
    <source>
        <dbReference type="ARBA" id="ARBA00023163"/>
    </source>
</evidence>
<feature type="region of interest" description="Disordered" evidence="6">
    <location>
        <begin position="1076"/>
        <end position="1102"/>
    </location>
</feature>
<dbReference type="InterPro" id="IPR036388">
    <property type="entry name" value="WH-like_DNA-bd_sf"/>
</dbReference>
<dbReference type="InterPro" id="IPR001867">
    <property type="entry name" value="OmpR/PhoB-type_DNA-bd"/>
</dbReference>
<dbReference type="SMART" id="SM01043">
    <property type="entry name" value="BTAD"/>
    <property type="match status" value="1"/>
</dbReference>
<dbReference type="Pfam" id="PF03704">
    <property type="entry name" value="BTAD"/>
    <property type="match status" value="1"/>
</dbReference>
<dbReference type="Gene3D" id="1.25.40.10">
    <property type="entry name" value="Tetratricopeptide repeat domain"/>
    <property type="match status" value="1"/>
</dbReference>
<feature type="compositionally biased region" description="Pro residues" evidence="6">
    <location>
        <begin position="74"/>
        <end position="100"/>
    </location>
</feature>
<dbReference type="Pfam" id="PF07714">
    <property type="entry name" value="PK_Tyr_Ser-Thr"/>
    <property type="match status" value="1"/>
</dbReference>
<evidence type="ECO:0000256" key="6">
    <source>
        <dbReference type="SAM" id="MobiDB-lite"/>
    </source>
</evidence>
<sequence>MPSDRHGSPDPLARLAGALAGATGGVRPTPLELAELLWLARQMDPVAEAPPEPPPPEPRPQEPPDRSAGRDAPADPPPPEPRPAAPPASPRVPLHLPAPHPRTGRYASLLAPAPPMLRHPLALQRSLRPVKRRTDAPHGQRLDEQATVDRIARLGAAPEHWLPVLRPTRERWLRLNLVHDTGPTMPIWRPLVRELRTALGQSGVFRTVTVTPALPDGRLGGHGTLGPADGRTVTLVVSDCMGPQWRPGPAGSRWQATLHRLARRQPVAVVQPLPEHLWRDTALPAEPGLLRAPFPAAPTATLTFTPYDGDPAHYLAAGFVPLPVLEPGPRWLANWAELVASAGGTDLPGSAAPLGRVPDATARTDLARLSPRELVLRFRATASPEAFRLAGHLAVGRPDLPVMRLVQRAVEPDPRPQHLAEVILSGLLTTTGGTPGSYAFRPGIRDLLLRGLPRSARAATNELLARVGGLIEERAGAAPGEFRAVMAAADGAGAVGEAGAAAGGEAFATVRPESVRQLAGGRAEPMAPSERIGRYRLVQRFTPSGRAVWLAEDPETDRPVAVRLYRPFRDSARREAFLRDTARLRALTHPNLAQVSDFGIEDGRPYVVMEYVPGVNLNALVSLSDYRLPSPLVAKVGRQAAQAVAAIHEAGITHGDLGLSRVMLEPDGTVRLSGFAPGRTSGAEGQAQDLVKLGRLLQRLAMGNARAAPPFAPERLWHLPESLREPYARALGLLISGTPRDQARGTDLLMDEELLSLARREYERRVYRVLGPVTVHPEDHPEHAVELAPEEAAVLAMLLLRDGREVTRAELRAGVWAPGEEPEDAMAAVDVIASTLHAVLRPGALAVLPEGYALHTSADIVDLERHEYFERTATERSVLGPREDASTYYDKALALWHDEGPLAGVPGPAARTARRRLVQLRLALHRKLAELHLDLGEYELAAAQLTDLVARYPSREDFRRLLMLALRRQGRTEEALEVYEEYELSGGRDPELLALGHELREDYDAPSQDTGVAPYDHDTAPLSQNPVPEPDALPEGSFPTEESLPSIFEMWDEESAREVPLPQNEVPESLFAVDDPLAEEPGEPHDEQPYADDENDGHEGYYDLYDALGDEPPPPTYRTVVTYAFADGPQHPDLVAALGRAVTRLLAASGLDGDACELTAAGGGWAVHTARDVPGLPLLLATMRHFDDEVVRLGGLRWLVTFECLFPDRSAEIPDPEAVRRMLDATEDRRGIVAVPQTLRDELDEDSGQAPWLRSLRPGPAAGWYRLCRLAHLLFDGTHQLPPVLGPHPLPPGGLPEGTGEIRTVVRRSNGSVLSRTRSLVATEYFEVDLTERRLELDETESSFRATGTAIWRVSDPLRAVAHRDAESFPELIREAVRGHLRHLASTYPDAMAGPGTSLAPVRPDDVPGCTVRCELRITRTRA</sequence>
<dbReference type="RefSeq" id="WP_244329030.1">
    <property type="nucleotide sequence ID" value="NZ_JBPJFI010000001.1"/>
</dbReference>
<dbReference type="PANTHER" id="PTHR35807:SF1">
    <property type="entry name" value="TRANSCRIPTIONAL REGULATOR REDD"/>
    <property type="match status" value="1"/>
</dbReference>
<feature type="compositionally biased region" description="Pro residues" evidence="6">
    <location>
        <begin position="48"/>
        <end position="58"/>
    </location>
</feature>
<dbReference type="GO" id="GO:0006355">
    <property type="term" value="P:regulation of DNA-templated transcription"/>
    <property type="evidence" value="ECO:0007669"/>
    <property type="project" value="InterPro"/>
</dbReference>
<dbReference type="InterPro" id="IPR000719">
    <property type="entry name" value="Prot_kinase_dom"/>
</dbReference>
<dbReference type="InterPro" id="IPR011009">
    <property type="entry name" value="Kinase-like_dom_sf"/>
</dbReference>
<dbReference type="SUPFAM" id="SSF48452">
    <property type="entry name" value="TPR-like"/>
    <property type="match status" value="1"/>
</dbReference>
<dbReference type="EMBL" id="VFNX01000001">
    <property type="protein sequence ID" value="TQK99374.1"/>
    <property type="molecule type" value="Genomic_DNA"/>
</dbReference>
<protein>
    <submittedName>
        <fullName evidence="8">Transcriptional regulator</fullName>
    </submittedName>
</protein>
<comment type="similarity">
    <text evidence="1">Belongs to the AfsR/DnrI/RedD regulatory family.</text>
</comment>
<dbReference type="InterPro" id="IPR051677">
    <property type="entry name" value="AfsR-DnrI-RedD_regulator"/>
</dbReference>
<dbReference type="Proteomes" id="UP000318103">
    <property type="component" value="Unassembled WGS sequence"/>
</dbReference>
<dbReference type="InterPro" id="IPR005158">
    <property type="entry name" value="BTAD"/>
</dbReference>
<evidence type="ECO:0000256" key="4">
    <source>
        <dbReference type="ARBA" id="ARBA00023125"/>
    </source>
</evidence>
<dbReference type="SUPFAM" id="SSF56112">
    <property type="entry name" value="Protein kinase-like (PK-like)"/>
    <property type="match status" value="1"/>
</dbReference>
<evidence type="ECO:0000256" key="2">
    <source>
        <dbReference type="ARBA" id="ARBA00023012"/>
    </source>
</evidence>
<dbReference type="InterPro" id="IPR047738">
    <property type="entry name" value="SAV_2336-like_N"/>
</dbReference>
<dbReference type="InterPro" id="IPR011990">
    <property type="entry name" value="TPR-like_helical_dom_sf"/>
</dbReference>
<dbReference type="PROSITE" id="PS50011">
    <property type="entry name" value="PROTEIN_KINASE_DOM"/>
    <property type="match status" value="1"/>
</dbReference>
<dbReference type="GO" id="GO:0000160">
    <property type="term" value="P:phosphorelay signal transduction system"/>
    <property type="evidence" value="ECO:0007669"/>
    <property type="project" value="UniProtKB-KW"/>
</dbReference>
<feature type="region of interest" description="Disordered" evidence="6">
    <location>
        <begin position="1004"/>
        <end position="1041"/>
    </location>
</feature>
<dbReference type="GO" id="GO:0004672">
    <property type="term" value="F:protein kinase activity"/>
    <property type="evidence" value="ECO:0007669"/>
    <property type="project" value="InterPro"/>
</dbReference>
<feature type="compositionally biased region" description="Basic and acidic residues" evidence="6">
    <location>
        <begin position="59"/>
        <end position="73"/>
    </location>
</feature>
<evidence type="ECO:0000256" key="3">
    <source>
        <dbReference type="ARBA" id="ARBA00023015"/>
    </source>
</evidence>
<keyword evidence="9" id="KW-1185">Reference proteome</keyword>
<dbReference type="Gene3D" id="3.30.200.20">
    <property type="entry name" value="Phosphorylase Kinase, domain 1"/>
    <property type="match status" value="1"/>
</dbReference>
<evidence type="ECO:0000313" key="8">
    <source>
        <dbReference type="EMBL" id="TQK99374.1"/>
    </source>
</evidence>
<dbReference type="Gene3D" id="1.10.510.10">
    <property type="entry name" value="Transferase(Phosphotransferase) domain 1"/>
    <property type="match status" value="1"/>
</dbReference>
<proteinExistence type="inferred from homology"/>
<dbReference type="GO" id="GO:0003677">
    <property type="term" value="F:DNA binding"/>
    <property type="evidence" value="ECO:0007669"/>
    <property type="project" value="UniProtKB-KW"/>
</dbReference>
<gene>
    <name evidence="8" type="ORF">FB563_4447</name>
</gene>
<keyword evidence="3" id="KW-0805">Transcription regulation</keyword>
<dbReference type="PANTHER" id="PTHR35807">
    <property type="entry name" value="TRANSCRIPTIONAL REGULATOR REDD-RELATED"/>
    <property type="match status" value="1"/>
</dbReference>
<keyword evidence="5" id="KW-0804">Transcription</keyword>
<keyword evidence="2" id="KW-0902">Two-component regulatory system</keyword>
<name>A0A542UJX6_9ACTN</name>
<dbReference type="SMART" id="SM00862">
    <property type="entry name" value="Trans_reg_C"/>
    <property type="match status" value="1"/>
</dbReference>
<dbReference type="SUPFAM" id="SSF46894">
    <property type="entry name" value="C-terminal effector domain of the bipartite response regulators"/>
    <property type="match status" value="1"/>
</dbReference>
<dbReference type="InterPro" id="IPR016032">
    <property type="entry name" value="Sig_transdc_resp-reg_C-effctor"/>
</dbReference>
<keyword evidence="4" id="KW-0238">DNA-binding</keyword>
<dbReference type="NCBIfam" id="NF041121">
    <property type="entry name" value="SAV_2336_NTERM"/>
    <property type="match status" value="1"/>
</dbReference>
<dbReference type="Gene3D" id="1.10.10.10">
    <property type="entry name" value="Winged helix-like DNA-binding domain superfamily/Winged helix DNA-binding domain"/>
    <property type="match status" value="1"/>
</dbReference>
<comment type="caution">
    <text evidence="8">The sequence shown here is derived from an EMBL/GenBank/DDBJ whole genome shotgun (WGS) entry which is preliminary data.</text>
</comment>